<name>A0A9N8VHD4_9GLOM</name>
<dbReference type="OrthoDB" id="2344344at2759"/>
<keyword evidence="3" id="KW-1185">Reference proteome</keyword>
<evidence type="ECO:0000313" key="2">
    <source>
        <dbReference type="EMBL" id="CAG8450860.1"/>
    </source>
</evidence>
<comment type="caution">
    <text evidence="2">The sequence shown here is derived from an EMBL/GenBank/DDBJ whole genome shotgun (WGS) entry which is preliminary data.</text>
</comment>
<evidence type="ECO:0000313" key="3">
    <source>
        <dbReference type="Proteomes" id="UP000789759"/>
    </source>
</evidence>
<evidence type="ECO:0000256" key="1">
    <source>
        <dbReference type="SAM" id="MobiDB-lite"/>
    </source>
</evidence>
<dbReference type="Proteomes" id="UP000789759">
    <property type="component" value="Unassembled WGS sequence"/>
</dbReference>
<feature type="compositionally biased region" description="Basic and acidic residues" evidence="1">
    <location>
        <begin position="423"/>
        <end position="438"/>
    </location>
</feature>
<organism evidence="2 3">
    <name type="scientific">Cetraspora pellucida</name>
    <dbReference type="NCBI Taxonomy" id="1433469"/>
    <lineage>
        <taxon>Eukaryota</taxon>
        <taxon>Fungi</taxon>
        <taxon>Fungi incertae sedis</taxon>
        <taxon>Mucoromycota</taxon>
        <taxon>Glomeromycotina</taxon>
        <taxon>Glomeromycetes</taxon>
        <taxon>Diversisporales</taxon>
        <taxon>Gigasporaceae</taxon>
        <taxon>Cetraspora</taxon>
    </lineage>
</organism>
<proteinExistence type="predicted"/>
<dbReference type="AlphaFoldDB" id="A0A9N8VHD4"/>
<dbReference type="EMBL" id="CAJVQA010000027">
    <property type="protein sequence ID" value="CAG8450860.1"/>
    <property type="molecule type" value="Genomic_DNA"/>
</dbReference>
<sequence length="509" mass="58246">MGNSKSIQSDQDVTAVLPKSIKLKNKSCIFGYETAIEEIITRCINEKYNDEKHCQDPLEMNSVPCYKPEDLQNSCFSITKLARQLCRVGYGSLSCFRSQQPLADIDAIYDFYQYALFLKKFNTQLMKRETLDLNTENAYGIKYVAVHKYDDKTVDRKAVERANSIFISELRQIKYELESLATTISDSALKHMNFALNIWCTKSKMTRNDWSLVINGMNTFISTKPINDIRYFQAYITAISLYTFAALFQNHDKTKISAVINRSCELLSPFICTSIHHNAEGSFIHNVENKLPGMRLIDIFGGLHQGLKIATIQKFECEEDNIISSSRVSKFIPGLEKLNILPPTTISKNEKWNNVTIKVDVRFPLIFTAKSNGNTVRIRDVRSETWEFKPNEHNIYISQLLFKTILEISSIFSVIESLGNAKDNNKKGNKQDNRKDSSGEESDSSDSSGSFLSQETLITINNEHLKLKKSYYRKIYCNFATNHKTFPTTHLTDDVIVDNHTPWTVYTSV</sequence>
<accession>A0A9N8VHD4</accession>
<feature type="region of interest" description="Disordered" evidence="1">
    <location>
        <begin position="422"/>
        <end position="450"/>
    </location>
</feature>
<protein>
    <submittedName>
        <fullName evidence="2">8893_t:CDS:1</fullName>
    </submittedName>
</protein>
<gene>
    <name evidence="2" type="ORF">CPELLU_LOCUS134</name>
</gene>
<reference evidence="2" key="1">
    <citation type="submission" date="2021-06" db="EMBL/GenBank/DDBJ databases">
        <authorList>
            <person name="Kallberg Y."/>
            <person name="Tangrot J."/>
            <person name="Rosling A."/>
        </authorList>
    </citation>
    <scope>NUCLEOTIDE SEQUENCE</scope>
    <source>
        <strain evidence="2">FL966</strain>
    </source>
</reference>